<sequence>MKKVLSAAVVATALLASSVPQFASAAPESNVVTPQLNVAPYKVESLNVGDRTIPAYYFNTEAEAKAFIAKQKRERGALERFEKLNSPSSFWGVNYVFEGYWGNIQHEFAELYLENHSDTVQSFAKEVKRSHTTTAQIGVDSKFHEFFQLKTNLSYAKTYEEVVKFNVTVPGKKKAQLLTWNNTDVYQFSIDGKNKFNVYRPTDSEGSAVYFWNL</sequence>
<comment type="caution">
    <text evidence="2">The sequence shown here is derived from an EMBL/GenBank/DDBJ whole genome shotgun (WGS) entry which is preliminary data.</text>
</comment>
<feature type="chain" id="PRO_5045651183" evidence="1">
    <location>
        <begin position="26"/>
        <end position="214"/>
    </location>
</feature>
<dbReference type="EMBL" id="JBHDLN010000005">
    <property type="protein sequence ID" value="MFB0843066.1"/>
    <property type="molecule type" value="Genomic_DNA"/>
</dbReference>
<dbReference type="RefSeq" id="WP_373951452.1">
    <property type="nucleotide sequence ID" value="NZ_JBHDLN010000005.1"/>
</dbReference>
<reference evidence="2 3" key="1">
    <citation type="submission" date="2024-09" db="EMBL/GenBank/DDBJ databases">
        <authorList>
            <person name="Makale K.P.P."/>
            <person name="Makhzoum A."/>
            <person name="Rantong G."/>
            <person name="Rahube T.O."/>
        </authorList>
    </citation>
    <scope>NUCLEOTIDE SEQUENCE [LARGE SCALE GENOMIC DNA]</scope>
    <source>
        <strain evidence="2 3">KM_D13</strain>
    </source>
</reference>
<feature type="signal peptide" evidence="1">
    <location>
        <begin position="1"/>
        <end position="25"/>
    </location>
</feature>
<dbReference type="Proteomes" id="UP001575622">
    <property type="component" value="Unassembled WGS sequence"/>
</dbReference>
<evidence type="ECO:0000256" key="1">
    <source>
        <dbReference type="SAM" id="SignalP"/>
    </source>
</evidence>
<proteinExistence type="predicted"/>
<accession>A0ABV4UZ08</accession>
<gene>
    <name evidence="2" type="ORF">ACEU3E_12865</name>
</gene>
<protein>
    <submittedName>
        <fullName evidence="2">Uncharacterized protein</fullName>
    </submittedName>
</protein>
<evidence type="ECO:0000313" key="2">
    <source>
        <dbReference type="EMBL" id="MFB0843066.1"/>
    </source>
</evidence>
<organism evidence="2 3">
    <name type="scientific">Paenibacillus oleatilyticus</name>
    <dbReference type="NCBI Taxonomy" id="2594886"/>
    <lineage>
        <taxon>Bacteria</taxon>
        <taxon>Bacillati</taxon>
        <taxon>Bacillota</taxon>
        <taxon>Bacilli</taxon>
        <taxon>Bacillales</taxon>
        <taxon>Paenibacillaceae</taxon>
        <taxon>Paenibacillus</taxon>
    </lineage>
</organism>
<keyword evidence="1" id="KW-0732">Signal</keyword>
<name>A0ABV4UZ08_9BACL</name>
<keyword evidence="3" id="KW-1185">Reference proteome</keyword>
<evidence type="ECO:0000313" key="3">
    <source>
        <dbReference type="Proteomes" id="UP001575622"/>
    </source>
</evidence>